<dbReference type="GO" id="GO:0005886">
    <property type="term" value="C:plasma membrane"/>
    <property type="evidence" value="ECO:0007669"/>
    <property type="project" value="UniProtKB-SubCell"/>
</dbReference>
<feature type="transmembrane region" description="Helical" evidence="6">
    <location>
        <begin position="240"/>
        <end position="260"/>
    </location>
</feature>
<evidence type="ECO:0000256" key="4">
    <source>
        <dbReference type="ARBA" id="ARBA00022989"/>
    </source>
</evidence>
<evidence type="ECO:0000256" key="1">
    <source>
        <dbReference type="ARBA" id="ARBA00004429"/>
    </source>
</evidence>
<protein>
    <submittedName>
        <fullName evidence="7">Unannotated protein</fullName>
    </submittedName>
</protein>
<dbReference type="PANTHER" id="PTHR30341:SF0">
    <property type="entry name" value="NA(+)_H(+) ANTIPORTER NHAA"/>
    <property type="match status" value="1"/>
</dbReference>
<dbReference type="AlphaFoldDB" id="A0A6J6E2T3"/>
<dbReference type="HAMAP" id="MF_01844">
    <property type="entry name" value="NhaA"/>
    <property type="match status" value="1"/>
</dbReference>
<dbReference type="Gene3D" id="1.20.1530.10">
    <property type="entry name" value="Na+/H+ antiporter like domain"/>
    <property type="match status" value="1"/>
</dbReference>
<keyword evidence="2" id="KW-1003">Cell membrane</keyword>
<accession>A0A6J6E2T3</accession>
<name>A0A6J6E2T3_9ZZZZ</name>
<dbReference type="Pfam" id="PF06965">
    <property type="entry name" value="Na_H_antiport_1"/>
    <property type="match status" value="1"/>
</dbReference>
<evidence type="ECO:0000256" key="5">
    <source>
        <dbReference type="ARBA" id="ARBA00023136"/>
    </source>
</evidence>
<feature type="transmembrane region" description="Helical" evidence="6">
    <location>
        <begin position="150"/>
        <end position="171"/>
    </location>
</feature>
<feature type="transmembrane region" description="Helical" evidence="6">
    <location>
        <begin position="382"/>
        <end position="403"/>
    </location>
</feature>
<dbReference type="InterPro" id="IPR023171">
    <property type="entry name" value="Na/H_antiporter_dom_sf"/>
</dbReference>
<feature type="transmembrane region" description="Helical" evidence="6">
    <location>
        <begin position="117"/>
        <end position="138"/>
    </location>
</feature>
<dbReference type="PANTHER" id="PTHR30341">
    <property type="entry name" value="SODIUM ION/PROTON ANTIPORTER NHAA-RELATED"/>
    <property type="match status" value="1"/>
</dbReference>
<keyword evidence="3 6" id="KW-0812">Transmembrane</keyword>
<feature type="transmembrane region" description="Helical" evidence="6">
    <location>
        <begin position="312"/>
        <end position="335"/>
    </location>
</feature>
<keyword evidence="5 6" id="KW-0472">Membrane</keyword>
<dbReference type="GO" id="GO:0015385">
    <property type="term" value="F:sodium:proton antiporter activity"/>
    <property type="evidence" value="ECO:0007669"/>
    <property type="project" value="TreeGrafter"/>
</dbReference>
<feature type="transmembrane region" description="Helical" evidence="6">
    <location>
        <begin position="38"/>
        <end position="55"/>
    </location>
</feature>
<dbReference type="NCBIfam" id="TIGR00773">
    <property type="entry name" value="NhaA"/>
    <property type="match status" value="1"/>
</dbReference>
<proteinExistence type="inferred from homology"/>
<evidence type="ECO:0000256" key="3">
    <source>
        <dbReference type="ARBA" id="ARBA00022692"/>
    </source>
</evidence>
<feature type="transmembrane region" description="Helical" evidence="6">
    <location>
        <begin position="177"/>
        <end position="197"/>
    </location>
</feature>
<dbReference type="InterPro" id="IPR004670">
    <property type="entry name" value="NhaA"/>
</dbReference>
<dbReference type="GO" id="GO:0006885">
    <property type="term" value="P:regulation of pH"/>
    <property type="evidence" value="ECO:0007669"/>
    <property type="project" value="InterPro"/>
</dbReference>
<sequence length="411" mass="43652">MIEYIGAMDSELSRHDAFEPIDTPRERRWLLRVLRDETFGGALLLLAGLLALVIANSELGDWYADFRATKIGIEAIGLDLTIAHWAADAFLAIFFFVAGLELKHEFTHGSLAQRKQAVVPIVAAIAGMIVPALVYVVLARGESGALDGWAIPVATDIAFALAVLAVAGRGLPLELRAFLLALAVVDDLGAITIIAIFYSEKTDLLFIGLTMALLLLYALLQKGGLTQWYLMVPLALVIWWSTYQSGVHATVAGVLIALFTRLSSSDEGPSPAEVAERRVRPISVGIAVPFFAFTAAGVDLRALGVETIAEPISVAVIAGLVIGKPVGVLLATYLLTRFTAAKLNANLRWADLVGVGLLAGIGFTVSLLIAELSFDDGSGALAAGKIGILVGSLFSATLAVLFLRISKRAHR</sequence>
<reference evidence="7" key="1">
    <citation type="submission" date="2020-05" db="EMBL/GenBank/DDBJ databases">
        <authorList>
            <person name="Chiriac C."/>
            <person name="Salcher M."/>
            <person name="Ghai R."/>
            <person name="Kavagutti S V."/>
        </authorList>
    </citation>
    <scope>NUCLEOTIDE SEQUENCE</scope>
</reference>
<feature type="transmembrane region" description="Helical" evidence="6">
    <location>
        <begin position="347"/>
        <end position="370"/>
    </location>
</feature>
<gene>
    <name evidence="7" type="ORF">UFOPK1650_00634</name>
</gene>
<dbReference type="EMBL" id="CAEZTJ010000082">
    <property type="protein sequence ID" value="CAB4569644.1"/>
    <property type="molecule type" value="Genomic_DNA"/>
</dbReference>
<keyword evidence="4 6" id="KW-1133">Transmembrane helix</keyword>
<organism evidence="7">
    <name type="scientific">freshwater metagenome</name>
    <dbReference type="NCBI Taxonomy" id="449393"/>
    <lineage>
        <taxon>unclassified sequences</taxon>
        <taxon>metagenomes</taxon>
        <taxon>ecological metagenomes</taxon>
    </lineage>
</organism>
<comment type="subcellular location">
    <subcellularLocation>
        <location evidence="1">Cell inner membrane</location>
        <topology evidence="1">Multi-pass membrane protein</topology>
    </subcellularLocation>
</comment>
<evidence type="ECO:0000256" key="2">
    <source>
        <dbReference type="ARBA" id="ARBA00022475"/>
    </source>
</evidence>
<evidence type="ECO:0000313" key="7">
    <source>
        <dbReference type="EMBL" id="CAB4569644.1"/>
    </source>
</evidence>
<feature type="transmembrane region" description="Helical" evidence="6">
    <location>
        <begin position="204"/>
        <end position="220"/>
    </location>
</feature>
<evidence type="ECO:0000256" key="6">
    <source>
        <dbReference type="SAM" id="Phobius"/>
    </source>
</evidence>
<feature type="transmembrane region" description="Helical" evidence="6">
    <location>
        <begin position="281"/>
        <end position="300"/>
    </location>
</feature>
<feature type="transmembrane region" description="Helical" evidence="6">
    <location>
        <begin position="76"/>
        <end position="97"/>
    </location>
</feature>